<evidence type="ECO:0000313" key="1">
    <source>
        <dbReference type="EMBL" id="ENX20166.1"/>
    </source>
</evidence>
<dbReference type="AlphaFoldDB" id="N9PR58"/>
<gene>
    <name evidence="1" type="ORF">F892_03089</name>
</gene>
<name>N9PR58_9GAMM</name>
<accession>N9PR58</accession>
<dbReference type="RefSeq" id="WP_005259479.1">
    <property type="nucleotide sequence ID" value="NZ_BMDR01000002.1"/>
</dbReference>
<comment type="caution">
    <text evidence="1">The sequence shown here is derived from an EMBL/GenBank/DDBJ whole genome shotgun (WGS) entry which is preliminary data.</text>
</comment>
<dbReference type="EMBL" id="APRW01000014">
    <property type="protein sequence ID" value="ENX20166.1"/>
    <property type="molecule type" value="Genomic_DNA"/>
</dbReference>
<dbReference type="Proteomes" id="UP000013173">
    <property type="component" value="Unassembled WGS sequence"/>
</dbReference>
<reference evidence="1 2" key="1">
    <citation type="submission" date="2013-02" db="EMBL/GenBank/DDBJ databases">
        <title>The Genome Sequence of Acinetobacter sp. NIPH 2168.</title>
        <authorList>
            <consortium name="The Broad Institute Genome Sequencing Platform"/>
            <consortium name="The Broad Institute Genome Sequencing Center for Infectious Disease"/>
            <person name="Cerqueira G."/>
            <person name="Feldgarden M."/>
            <person name="Courvalin P."/>
            <person name="Perichon B."/>
            <person name="Grillot-Courvalin C."/>
            <person name="Clermont D."/>
            <person name="Rocha E."/>
            <person name="Yoon E.-J."/>
            <person name="Nemec A."/>
            <person name="Walker B."/>
            <person name="Young S.K."/>
            <person name="Zeng Q."/>
            <person name="Gargeya S."/>
            <person name="Fitzgerald M."/>
            <person name="Haas B."/>
            <person name="Abouelleil A."/>
            <person name="Alvarado L."/>
            <person name="Arachchi H.M."/>
            <person name="Berlin A.M."/>
            <person name="Chapman S.B."/>
            <person name="Dewar J."/>
            <person name="Goldberg J."/>
            <person name="Griggs A."/>
            <person name="Gujja S."/>
            <person name="Hansen M."/>
            <person name="Howarth C."/>
            <person name="Imamovic A."/>
            <person name="Larimer J."/>
            <person name="McCowan C."/>
            <person name="Murphy C."/>
            <person name="Neiman D."/>
            <person name="Pearson M."/>
            <person name="Priest M."/>
            <person name="Roberts A."/>
            <person name="Saif S."/>
            <person name="Shea T."/>
            <person name="Sisk P."/>
            <person name="Sykes S."/>
            <person name="Wortman J."/>
            <person name="Nusbaum C."/>
            <person name="Birren B."/>
        </authorList>
    </citation>
    <scope>NUCLEOTIDE SEQUENCE [LARGE SCALE GENOMIC DNA]</scope>
    <source>
        <strain evidence="1 2">NIPH 2168</strain>
    </source>
</reference>
<sequence length="77" mass="8851">MGTSATTQAFRRLIRETRSKSESANAFDFLIENDLRVEHVFNLSGYYEYHVLNKNNECIAKNTARPLAIQSAMNILR</sequence>
<proteinExistence type="predicted"/>
<protein>
    <submittedName>
        <fullName evidence="1">Uncharacterized protein</fullName>
    </submittedName>
</protein>
<evidence type="ECO:0000313" key="2">
    <source>
        <dbReference type="Proteomes" id="UP000013173"/>
    </source>
</evidence>
<keyword evidence="2" id="KW-1185">Reference proteome</keyword>
<dbReference type="GeneID" id="303682668"/>
<dbReference type="HOGENOM" id="CLU_2630082_0_0_6"/>
<organism evidence="1 2">
    <name type="scientific">Acinetobacter vivianii</name>
    <dbReference type="NCBI Taxonomy" id="1776742"/>
    <lineage>
        <taxon>Bacteria</taxon>
        <taxon>Pseudomonadati</taxon>
        <taxon>Pseudomonadota</taxon>
        <taxon>Gammaproteobacteria</taxon>
        <taxon>Moraxellales</taxon>
        <taxon>Moraxellaceae</taxon>
        <taxon>Acinetobacter</taxon>
    </lineage>
</organism>